<dbReference type="EMBL" id="JBFXLS010000060">
    <property type="protein sequence ID" value="KAL2822134.1"/>
    <property type="molecule type" value="Genomic_DNA"/>
</dbReference>
<proteinExistence type="predicted"/>
<name>A0ABR4I4D0_9EURO</name>
<comment type="caution">
    <text evidence="1">The sequence shown here is derived from an EMBL/GenBank/DDBJ whole genome shotgun (WGS) entry which is preliminary data.</text>
</comment>
<keyword evidence="2" id="KW-1185">Reference proteome</keyword>
<protein>
    <submittedName>
        <fullName evidence="1">Uncharacterized protein</fullName>
    </submittedName>
</protein>
<evidence type="ECO:0000313" key="1">
    <source>
        <dbReference type="EMBL" id="KAL2822134.1"/>
    </source>
</evidence>
<dbReference type="Proteomes" id="UP001610335">
    <property type="component" value="Unassembled WGS sequence"/>
</dbReference>
<evidence type="ECO:0000313" key="2">
    <source>
        <dbReference type="Proteomes" id="UP001610335"/>
    </source>
</evidence>
<sequence>MQLQNEIDSLGSSNIQIRNWKEEADECWALSTQNAPLTTILEIGLFESSQRLALDARGWLETSGTSVQMAFTLYICRSIPQIIIKHYELSFRQCSIESRASPSSASCVETVSITRQNNTTNVSGDLRIPFRKFTNRNISPNNQLERDLFTPGHKLQRLGEKVWRLQGFI</sequence>
<organism evidence="1 2">
    <name type="scientific">Aspergillus cavernicola</name>
    <dbReference type="NCBI Taxonomy" id="176166"/>
    <lineage>
        <taxon>Eukaryota</taxon>
        <taxon>Fungi</taxon>
        <taxon>Dikarya</taxon>
        <taxon>Ascomycota</taxon>
        <taxon>Pezizomycotina</taxon>
        <taxon>Eurotiomycetes</taxon>
        <taxon>Eurotiomycetidae</taxon>
        <taxon>Eurotiales</taxon>
        <taxon>Aspergillaceae</taxon>
        <taxon>Aspergillus</taxon>
        <taxon>Aspergillus subgen. Nidulantes</taxon>
    </lineage>
</organism>
<reference evidence="1 2" key="1">
    <citation type="submission" date="2024-07" db="EMBL/GenBank/DDBJ databases">
        <title>Section-level genome sequencing and comparative genomics of Aspergillus sections Usti and Cavernicolus.</title>
        <authorList>
            <consortium name="Lawrence Berkeley National Laboratory"/>
            <person name="Nybo J.L."/>
            <person name="Vesth T.C."/>
            <person name="Theobald S."/>
            <person name="Frisvad J.C."/>
            <person name="Larsen T.O."/>
            <person name="Kjaerboelling I."/>
            <person name="Rothschild-Mancinelli K."/>
            <person name="Lyhne E.K."/>
            <person name="Kogle M.E."/>
            <person name="Barry K."/>
            <person name="Clum A."/>
            <person name="Na H."/>
            <person name="Ledsgaard L."/>
            <person name="Lin J."/>
            <person name="Lipzen A."/>
            <person name="Kuo A."/>
            <person name="Riley R."/>
            <person name="Mondo S."/>
            <person name="LaButti K."/>
            <person name="Haridas S."/>
            <person name="Pangalinan J."/>
            <person name="Salamov A.A."/>
            <person name="Simmons B.A."/>
            <person name="Magnuson J.K."/>
            <person name="Chen J."/>
            <person name="Drula E."/>
            <person name="Henrissat B."/>
            <person name="Wiebenga A."/>
            <person name="Lubbers R.J."/>
            <person name="Gomes A.C."/>
            <person name="Makela M.R."/>
            <person name="Stajich J."/>
            <person name="Grigoriev I.V."/>
            <person name="Mortensen U.H."/>
            <person name="De vries R.P."/>
            <person name="Baker S.E."/>
            <person name="Andersen M.R."/>
        </authorList>
    </citation>
    <scope>NUCLEOTIDE SEQUENCE [LARGE SCALE GENOMIC DNA]</scope>
    <source>
        <strain evidence="1 2">CBS 600.67</strain>
    </source>
</reference>
<accession>A0ABR4I4D0</accession>
<gene>
    <name evidence="1" type="ORF">BDW59DRAFT_149683</name>
</gene>